<accession>A0A1F5T829</accession>
<protein>
    <submittedName>
        <fullName evidence="1">Uncharacterized protein</fullName>
    </submittedName>
</protein>
<evidence type="ECO:0000313" key="2">
    <source>
        <dbReference type="Proteomes" id="UP000178656"/>
    </source>
</evidence>
<proteinExistence type="predicted"/>
<sequence>MMITFDDKKTTDNVVFPSFPTIAKEAGNPTNGMANIVSFEKTRQPMKTKPTEFQVESYLDWLVAQRYIDPHQEKKLRAATAPLFQEYPGVDESIKELVQMEFTGDKTPHYNVIADKEEAYWLAALDRGQTPLPAFDYPRARSIFTVPPEERTTRVSFLKPEFATDVPVVDIKRELAKANAFFHIMLRMIRLQYEKDHPASQSLFDSFTDKPVSAEELFARTELKLNDVLREPSPPACAGMPELLTNYFQEERAMLANLKAMAGQLHHAAEKSKRLRERKPTFWRKLLDRFRKK</sequence>
<comment type="caution">
    <text evidence="1">The sequence shown here is derived from an EMBL/GenBank/DDBJ whole genome shotgun (WGS) entry which is preliminary data.</text>
</comment>
<reference evidence="1 2" key="1">
    <citation type="journal article" date="2016" name="Nat. Commun.">
        <title>Thousands of microbial genomes shed light on interconnected biogeochemical processes in an aquifer system.</title>
        <authorList>
            <person name="Anantharaman K."/>
            <person name="Brown C.T."/>
            <person name="Hug L.A."/>
            <person name="Sharon I."/>
            <person name="Castelle C.J."/>
            <person name="Probst A.J."/>
            <person name="Thomas B.C."/>
            <person name="Singh A."/>
            <person name="Wilkins M.J."/>
            <person name="Karaoz U."/>
            <person name="Brodie E.L."/>
            <person name="Williams K.H."/>
            <person name="Hubbard S.S."/>
            <person name="Banfield J.F."/>
        </authorList>
    </citation>
    <scope>NUCLEOTIDE SEQUENCE [LARGE SCALE GENOMIC DNA]</scope>
</reference>
<gene>
    <name evidence="1" type="ORF">A2482_01005</name>
</gene>
<dbReference type="AlphaFoldDB" id="A0A1F5T829"/>
<name>A0A1F5T829_9BACT</name>
<organism evidence="1 2">
    <name type="scientific">Candidatus Falkowbacteria bacterium RIFOXYC2_FULL_48_21</name>
    <dbReference type="NCBI Taxonomy" id="1798005"/>
    <lineage>
        <taxon>Bacteria</taxon>
        <taxon>Candidatus Falkowiibacteriota</taxon>
    </lineage>
</organism>
<evidence type="ECO:0000313" key="1">
    <source>
        <dbReference type="EMBL" id="OGF35092.1"/>
    </source>
</evidence>
<dbReference type="Proteomes" id="UP000178656">
    <property type="component" value="Unassembled WGS sequence"/>
</dbReference>
<dbReference type="EMBL" id="MFGM01000057">
    <property type="protein sequence ID" value="OGF35092.1"/>
    <property type="molecule type" value="Genomic_DNA"/>
</dbReference>